<dbReference type="Proteomes" id="UP000095743">
    <property type="component" value="Chromosome"/>
</dbReference>
<proteinExistence type="inferred from homology"/>
<organism evidence="7 8">
    <name type="scientific">Geosporobacter ferrireducens</name>
    <dbReference type="NCBI Taxonomy" id="1424294"/>
    <lineage>
        <taxon>Bacteria</taxon>
        <taxon>Bacillati</taxon>
        <taxon>Bacillota</taxon>
        <taxon>Clostridia</taxon>
        <taxon>Peptostreptococcales</taxon>
        <taxon>Thermotaleaceae</taxon>
        <taxon>Geosporobacter</taxon>
    </lineage>
</organism>
<comment type="similarity">
    <text evidence="5">Belongs to the binding-protein-dependent transport system permease family.</text>
</comment>
<feature type="transmembrane region" description="Helical" evidence="5">
    <location>
        <begin position="186"/>
        <end position="207"/>
    </location>
</feature>
<feature type="domain" description="ABC transmembrane type-1" evidence="6">
    <location>
        <begin position="12"/>
        <end position="204"/>
    </location>
</feature>
<dbReference type="EMBL" id="CP017269">
    <property type="protein sequence ID" value="AOT73241.1"/>
    <property type="molecule type" value="Genomic_DNA"/>
</dbReference>
<dbReference type="PANTHER" id="PTHR43632:SF1">
    <property type="entry name" value="PERMEASE COMPONENT OF TUNGSTATE ABC TRANSPORTER"/>
    <property type="match status" value="1"/>
</dbReference>
<evidence type="ECO:0000256" key="5">
    <source>
        <dbReference type="RuleBase" id="RU363032"/>
    </source>
</evidence>
<dbReference type="CDD" id="cd06261">
    <property type="entry name" value="TM_PBP2"/>
    <property type="match status" value="1"/>
</dbReference>
<dbReference type="PANTHER" id="PTHR43632">
    <property type="entry name" value="PERMEASE COMPONENT OF TUNGSTATE ABC TRANSPORTER"/>
    <property type="match status" value="1"/>
</dbReference>
<dbReference type="PROSITE" id="PS50928">
    <property type="entry name" value="ABC_TM1"/>
    <property type="match status" value="1"/>
</dbReference>
<evidence type="ECO:0000256" key="1">
    <source>
        <dbReference type="ARBA" id="ARBA00004141"/>
    </source>
</evidence>
<keyword evidence="8" id="KW-1185">Reference proteome</keyword>
<dbReference type="STRING" id="1424294.Gferi_20795"/>
<sequence length="211" mass="22652">MLSLDQEVYKIIMLSLYVSLTATFISSILGVPIGVFIGIKNFPLKRIVVRFLYTMMSIPPVIAGLVVFLLISRKGPLGFLGLVYTPAAMIIAQTCLITPIIIGIVYNGTKEMGNTVKTLGASPGQTMLLLIRELRINILSALVTGYGRAVSEVGAVMIVGGNIKGHTRVMTTTIAMLQSMGDYSTAIAIGIVLLAISFLINSILYHFQQGA</sequence>
<dbReference type="AlphaFoldDB" id="A0A1D8GQL9"/>
<gene>
    <name evidence="7" type="ORF">Gferi_20795</name>
</gene>
<accession>A0A1D8GQL9</accession>
<keyword evidence="3 5" id="KW-1133">Transmembrane helix</keyword>
<evidence type="ECO:0000256" key="4">
    <source>
        <dbReference type="ARBA" id="ARBA00023136"/>
    </source>
</evidence>
<dbReference type="NCBIfam" id="NF038017">
    <property type="entry name" value="ABC_perm1"/>
    <property type="match status" value="1"/>
</dbReference>
<name>A0A1D8GQL9_9FIRM</name>
<keyword evidence="2 5" id="KW-0812">Transmembrane</keyword>
<dbReference type="GO" id="GO:0055085">
    <property type="term" value="P:transmembrane transport"/>
    <property type="evidence" value="ECO:0007669"/>
    <property type="project" value="InterPro"/>
</dbReference>
<dbReference type="SUPFAM" id="SSF161098">
    <property type="entry name" value="MetI-like"/>
    <property type="match status" value="1"/>
</dbReference>
<reference evidence="7 8" key="1">
    <citation type="submission" date="2016-09" db="EMBL/GenBank/DDBJ databases">
        <title>Genomic analysis reveals versatility of anaerobic energy metabolism of Geosporobacter ferrireducens IRF9 of phylum Firmicutes.</title>
        <authorList>
            <person name="Kim S.-J."/>
        </authorList>
    </citation>
    <scope>NUCLEOTIDE SEQUENCE [LARGE SCALE GENOMIC DNA]</scope>
    <source>
        <strain evidence="7 8">IRF9</strain>
    </source>
</reference>
<dbReference type="InterPro" id="IPR035906">
    <property type="entry name" value="MetI-like_sf"/>
</dbReference>
<dbReference type="GO" id="GO:0005886">
    <property type="term" value="C:plasma membrane"/>
    <property type="evidence" value="ECO:0007669"/>
    <property type="project" value="UniProtKB-SubCell"/>
</dbReference>
<evidence type="ECO:0000313" key="7">
    <source>
        <dbReference type="EMBL" id="AOT73241.1"/>
    </source>
</evidence>
<feature type="transmembrane region" description="Helical" evidence="5">
    <location>
        <begin position="12"/>
        <end position="39"/>
    </location>
</feature>
<evidence type="ECO:0000256" key="2">
    <source>
        <dbReference type="ARBA" id="ARBA00022692"/>
    </source>
</evidence>
<evidence type="ECO:0000256" key="3">
    <source>
        <dbReference type="ARBA" id="ARBA00022989"/>
    </source>
</evidence>
<dbReference type="InterPro" id="IPR049783">
    <property type="entry name" value="ABC_perm_TupB-like"/>
</dbReference>
<dbReference type="Pfam" id="PF00528">
    <property type="entry name" value="BPD_transp_1"/>
    <property type="match status" value="1"/>
</dbReference>
<dbReference type="KEGG" id="gfe:Gferi_20795"/>
<feature type="transmembrane region" description="Helical" evidence="5">
    <location>
        <begin position="51"/>
        <end position="71"/>
    </location>
</feature>
<comment type="subcellular location">
    <subcellularLocation>
        <location evidence="5">Cell membrane</location>
        <topology evidence="5">Multi-pass membrane protein</topology>
    </subcellularLocation>
    <subcellularLocation>
        <location evidence="1">Membrane</location>
        <topology evidence="1">Multi-pass membrane protein</topology>
    </subcellularLocation>
</comment>
<evidence type="ECO:0000313" key="8">
    <source>
        <dbReference type="Proteomes" id="UP000095743"/>
    </source>
</evidence>
<keyword evidence="4 5" id="KW-0472">Membrane</keyword>
<keyword evidence="5" id="KW-0813">Transport</keyword>
<protein>
    <submittedName>
        <fullName evidence="7">Tungstate transporter permease</fullName>
    </submittedName>
</protein>
<evidence type="ECO:0000259" key="6">
    <source>
        <dbReference type="PROSITE" id="PS50928"/>
    </source>
</evidence>
<dbReference type="InterPro" id="IPR000515">
    <property type="entry name" value="MetI-like"/>
</dbReference>
<feature type="transmembrane region" description="Helical" evidence="5">
    <location>
        <begin position="83"/>
        <end position="106"/>
    </location>
</feature>
<dbReference type="Gene3D" id="1.10.3720.10">
    <property type="entry name" value="MetI-like"/>
    <property type="match status" value="1"/>
</dbReference>